<comment type="caution">
    <text evidence="2">The sequence shown here is derived from an EMBL/GenBank/DDBJ whole genome shotgun (WGS) entry which is preliminary data.</text>
</comment>
<dbReference type="InterPro" id="IPR002575">
    <property type="entry name" value="Aminoglycoside_PTrfase"/>
</dbReference>
<dbReference type="PANTHER" id="PTHR39179:SF1">
    <property type="entry name" value="SPORE COAT PROTEIN I"/>
    <property type="match status" value="1"/>
</dbReference>
<dbReference type="RefSeq" id="WP_202748443.1">
    <property type="nucleotide sequence ID" value="NZ_JAESWC010000002.1"/>
</dbReference>
<dbReference type="Proteomes" id="UP000632377">
    <property type="component" value="Unassembled WGS sequence"/>
</dbReference>
<evidence type="ECO:0000259" key="1">
    <source>
        <dbReference type="Pfam" id="PF01636"/>
    </source>
</evidence>
<dbReference type="NCBIfam" id="TIGR02906">
    <property type="entry name" value="spore_CotS"/>
    <property type="match status" value="1"/>
</dbReference>
<sequence>MDIAELKQIIENNYRLDIIELEKIKNVYRVKTKGEDYCLKMIKYDFSHFFFIISAIKHLQEKGFNKIPEIIRRNDGVDYIGIDNCNAYLTKWINARESNYDNPLDVSKAAIKLAELHNKSEGFRVTDKMRPRNYWYKWFKNFSTRKDEILDFKRRIYEKEKKSEFDYIFLSVMEGELARAEKAIDNLIKSDYIDKVNEYIVKAGFCHHDYAHHNVLVEENGDINIIDFDYCILDINLHDLASLLIRRMKNGKWDLYNAEFILDSYSKVRSIENRDIPIMAAFMEFPQDYWQVGIQYYWEEQPWGEEFFIKKLKKINEDSEEKQEFIEDFRVLK</sequence>
<dbReference type="Pfam" id="PF01636">
    <property type="entry name" value="APH"/>
    <property type="match status" value="1"/>
</dbReference>
<dbReference type="EMBL" id="JAESWC010000002">
    <property type="protein sequence ID" value="MBL4935854.1"/>
    <property type="molecule type" value="Genomic_DNA"/>
</dbReference>
<dbReference type="Gene3D" id="3.90.1200.10">
    <property type="match status" value="1"/>
</dbReference>
<organism evidence="2 3">
    <name type="scientific">Clostridium rhizosphaerae</name>
    <dbReference type="NCBI Taxonomy" id="2803861"/>
    <lineage>
        <taxon>Bacteria</taxon>
        <taxon>Bacillati</taxon>
        <taxon>Bacillota</taxon>
        <taxon>Clostridia</taxon>
        <taxon>Eubacteriales</taxon>
        <taxon>Clostridiaceae</taxon>
        <taxon>Clostridium</taxon>
    </lineage>
</organism>
<dbReference type="SUPFAM" id="SSF56112">
    <property type="entry name" value="Protein kinase-like (PK-like)"/>
    <property type="match status" value="1"/>
</dbReference>
<feature type="domain" description="Aminoglycoside phosphotransferase" evidence="1">
    <location>
        <begin position="26"/>
        <end position="251"/>
    </location>
</feature>
<evidence type="ECO:0000313" key="3">
    <source>
        <dbReference type="Proteomes" id="UP000632377"/>
    </source>
</evidence>
<dbReference type="PANTHER" id="PTHR39179">
    <property type="entry name" value="SPORE COAT PROTEIN I"/>
    <property type="match status" value="1"/>
</dbReference>
<dbReference type="Gene3D" id="3.30.200.20">
    <property type="entry name" value="Phosphorylase Kinase, domain 1"/>
    <property type="match status" value="1"/>
</dbReference>
<protein>
    <submittedName>
        <fullName evidence="2">CotS family spore coat protein</fullName>
    </submittedName>
</protein>
<dbReference type="InterPro" id="IPR014255">
    <property type="entry name" value="Spore_coat_CotS"/>
</dbReference>
<proteinExistence type="predicted"/>
<gene>
    <name evidence="2" type="ORF">JK636_08785</name>
</gene>
<keyword evidence="3" id="KW-1185">Reference proteome</keyword>
<name>A0ABS1TC11_9CLOT</name>
<keyword evidence="2" id="KW-0167">Capsid protein</keyword>
<dbReference type="InterPro" id="IPR047175">
    <property type="entry name" value="CotS-like"/>
</dbReference>
<dbReference type="InterPro" id="IPR011009">
    <property type="entry name" value="Kinase-like_dom_sf"/>
</dbReference>
<evidence type="ECO:0000313" key="2">
    <source>
        <dbReference type="EMBL" id="MBL4935854.1"/>
    </source>
</evidence>
<reference evidence="2 3" key="1">
    <citation type="submission" date="2021-01" db="EMBL/GenBank/DDBJ databases">
        <title>Genome public.</title>
        <authorList>
            <person name="Liu C."/>
            <person name="Sun Q."/>
        </authorList>
    </citation>
    <scope>NUCLEOTIDE SEQUENCE [LARGE SCALE GENOMIC DNA]</scope>
    <source>
        <strain evidence="2 3">YIM B02515</strain>
    </source>
</reference>
<accession>A0ABS1TC11</accession>
<keyword evidence="2" id="KW-0946">Virion</keyword>